<evidence type="ECO:0000256" key="2">
    <source>
        <dbReference type="ARBA" id="ARBA00022771"/>
    </source>
</evidence>
<organism evidence="8 9">
    <name type="scientific">Fragilariopsis cylindrus CCMP1102</name>
    <dbReference type="NCBI Taxonomy" id="635003"/>
    <lineage>
        <taxon>Eukaryota</taxon>
        <taxon>Sar</taxon>
        <taxon>Stramenopiles</taxon>
        <taxon>Ochrophyta</taxon>
        <taxon>Bacillariophyta</taxon>
        <taxon>Bacillariophyceae</taxon>
        <taxon>Bacillariophycidae</taxon>
        <taxon>Bacillariales</taxon>
        <taxon>Bacillariaceae</taxon>
        <taxon>Fragilariopsis</taxon>
    </lineage>
</organism>
<feature type="compositionally biased region" description="Acidic residues" evidence="6">
    <location>
        <begin position="119"/>
        <end position="134"/>
    </location>
</feature>
<keyword evidence="2 4" id="KW-0863">Zinc-finger</keyword>
<dbReference type="GO" id="GO:0008270">
    <property type="term" value="F:zinc ion binding"/>
    <property type="evidence" value="ECO:0007669"/>
    <property type="project" value="UniProtKB-KW"/>
</dbReference>
<keyword evidence="1" id="KW-0479">Metal-binding</keyword>
<sequence>MTSCPICLEDIFQPPPATDGIGNANNNNHNIGATVPCGHLYHYGCFDAWRASSHGRAIKCPTCNIKTTDFTRLFLDITSINGLVCQMANSGEDDISLSSIEDDDDDGDENDESGSTAEVEVEIVESNVQEEEEGNTATSTSSTEASTTLAAAEVVVGAEEVVDLTHHDCDGDGDGVPHVELQRLTRIAKKFKRQFLQKNLQYKEQYNEKRKLSDRVRQVDEELLEMQSGMEEIERNQSMTILHLKESRLSLQRTLTEREILTSKYSMMEKLKSKLDSQLKKCHTHYEKELEKARTSSMSEVIIVHRHLKLVKVGSGQYSSFASRMLTASAKKSSQNAFVKEMLSSSRDGKNKTSESKKRSSSSSSSTSLSLSQNKRMKSSNDARRFFQPKPS</sequence>
<evidence type="ECO:0000256" key="6">
    <source>
        <dbReference type="SAM" id="MobiDB-lite"/>
    </source>
</evidence>
<keyword evidence="9" id="KW-1185">Reference proteome</keyword>
<dbReference type="SUPFAM" id="SSF57850">
    <property type="entry name" value="RING/U-box"/>
    <property type="match status" value="1"/>
</dbReference>
<accession>A0A1E7FSI9</accession>
<dbReference type="InterPro" id="IPR001841">
    <property type="entry name" value="Znf_RING"/>
</dbReference>
<keyword evidence="5" id="KW-0175">Coiled coil</keyword>
<name>A0A1E7FSI9_9STRA</name>
<feature type="compositionally biased region" description="Acidic residues" evidence="6">
    <location>
        <begin position="94"/>
        <end position="112"/>
    </location>
</feature>
<dbReference type="Proteomes" id="UP000095751">
    <property type="component" value="Unassembled WGS sequence"/>
</dbReference>
<dbReference type="Gene3D" id="3.30.40.10">
    <property type="entry name" value="Zinc/RING finger domain, C3HC4 (zinc finger)"/>
    <property type="match status" value="1"/>
</dbReference>
<dbReference type="EMBL" id="KV784354">
    <property type="protein sequence ID" value="OEU20803.1"/>
    <property type="molecule type" value="Genomic_DNA"/>
</dbReference>
<evidence type="ECO:0000256" key="1">
    <source>
        <dbReference type="ARBA" id="ARBA00022723"/>
    </source>
</evidence>
<evidence type="ECO:0000313" key="9">
    <source>
        <dbReference type="Proteomes" id="UP000095751"/>
    </source>
</evidence>
<protein>
    <recommendedName>
        <fullName evidence="7">RING-type domain-containing protein</fullName>
    </recommendedName>
</protein>
<evidence type="ECO:0000256" key="4">
    <source>
        <dbReference type="PROSITE-ProRule" id="PRU00175"/>
    </source>
</evidence>
<feature type="compositionally biased region" description="Basic and acidic residues" evidence="6">
    <location>
        <begin position="347"/>
        <end position="358"/>
    </location>
</feature>
<dbReference type="InterPro" id="IPR018957">
    <property type="entry name" value="Znf_C3HC4_RING-type"/>
</dbReference>
<dbReference type="OrthoDB" id="202189at2759"/>
<evidence type="ECO:0000259" key="7">
    <source>
        <dbReference type="PROSITE" id="PS50089"/>
    </source>
</evidence>
<feature type="compositionally biased region" description="Low complexity" evidence="6">
    <location>
        <begin position="135"/>
        <end position="148"/>
    </location>
</feature>
<feature type="coiled-coil region" evidence="5">
    <location>
        <begin position="202"/>
        <end position="236"/>
    </location>
</feature>
<feature type="compositionally biased region" description="Low complexity" evidence="6">
    <location>
        <begin position="361"/>
        <end position="374"/>
    </location>
</feature>
<feature type="domain" description="RING-type" evidence="7">
    <location>
        <begin position="4"/>
        <end position="64"/>
    </location>
</feature>
<dbReference type="Pfam" id="PF00097">
    <property type="entry name" value="zf-C3HC4"/>
    <property type="match status" value="1"/>
</dbReference>
<dbReference type="InterPro" id="IPR013083">
    <property type="entry name" value="Znf_RING/FYVE/PHD"/>
</dbReference>
<evidence type="ECO:0000256" key="5">
    <source>
        <dbReference type="SAM" id="Coils"/>
    </source>
</evidence>
<keyword evidence="3" id="KW-0862">Zinc</keyword>
<reference evidence="8 9" key="1">
    <citation type="submission" date="2016-09" db="EMBL/GenBank/DDBJ databases">
        <title>Extensive genetic diversity and differential bi-allelic expression allows diatom success in the polar Southern Ocean.</title>
        <authorList>
            <consortium name="DOE Joint Genome Institute"/>
            <person name="Mock T."/>
            <person name="Otillar R.P."/>
            <person name="Strauss J."/>
            <person name="Dupont C."/>
            <person name="Frickenhaus S."/>
            <person name="Maumus F."/>
            <person name="Mcmullan M."/>
            <person name="Sanges R."/>
            <person name="Schmutz J."/>
            <person name="Toseland A."/>
            <person name="Valas R."/>
            <person name="Veluchamy A."/>
            <person name="Ward B.J."/>
            <person name="Allen A."/>
            <person name="Barry K."/>
            <person name="Falciatore A."/>
            <person name="Ferrante M."/>
            <person name="Fortunato A.E."/>
            <person name="Gloeckner G."/>
            <person name="Gruber A."/>
            <person name="Hipkin R."/>
            <person name="Janech M."/>
            <person name="Kroth P."/>
            <person name="Leese F."/>
            <person name="Lindquist E."/>
            <person name="Lyon B.R."/>
            <person name="Martin J."/>
            <person name="Mayer C."/>
            <person name="Parker M."/>
            <person name="Quesneville H."/>
            <person name="Raymond J."/>
            <person name="Uhlig C."/>
            <person name="Valentin K.U."/>
            <person name="Worden A.Z."/>
            <person name="Armbrust E.V."/>
            <person name="Bowler C."/>
            <person name="Green B."/>
            <person name="Moulton V."/>
            <person name="Van Oosterhout C."/>
            <person name="Grigoriev I."/>
        </authorList>
    </citation>
    <scope>NUCLEOTIDE SEQUENCE [LARGE SCALE GENOMIC DNA]</scope>
    <source>
        <strain evidence="8 9">CCMP1102</strain>
    </source>
</reference>
<dbReference type="PROSITE" id="PS50089">
    <property type="entry name" value="ZF_RING_2"/>
    <property type="match status" value="1"/>
</dbReference>
<proteinExistence type="predicted"/>
<dbReference type="KEGG" id="fcy:FRACYDRAFT_234435"/>
<gene>
    <name evidence="8" type="ORF">FRACYDRAFT_234435</name>
</gene>
<dbReference type="AlphaFoldDB" id="A0A1E7FSI9"/>
<dbReference type="SMART" id="SM00184">
    <property type="entry name" value="RING"/>
    <property type="match status" value="1"/>
</dbReference>
<dbReference type="InParanoid" id="A0A1E7FSI9"/>
<feature type="region of interest" description="Disordered" evidence="6">
    <location>
        <begin position="341"/>
        <end position="392"/>
    </location>
</feature>
<evidence type="ECO:0000313" key="8">
    <source>
        <dbReference type="EMBL" id="OEU20803.1"/>
    </source>
</evidence>
<evidence type="ECO:0000256" key="3">
    <source>
        <dbReference type="ARBA" id="ARBA00022833"/>
    </source>
</evidence>
<feature type="region of interest" description="Disordered" evidence="6">
    <location>
        <begin position="94"/>
        <end position="148"/>
    </location>
</feature>